<dbReference type="KEGG" id="dwu:DVJ83_17310"/>
<dbReference type="AlphaFoldDB" id="A0A345IMF2"/>
<geneLocation type="plasmid" evidence="3">
    <name>pdrdi</name>
</geneLocation>
<organism evidence="2 3">
    <name type="scientific">Deinococcus wulumuqiensis</name>
    <dbReference type="NCBI Taxonomy" id="980427"/>
    <lineage>
        <taxon>Bacteria</taxon>
        <taxon>Thermotogati</taxon>
        <taxon>Deinococcota</taxon>
        <taxon>Deinococci</taxon>
        <taxon>Deinococcales</taxon>
        <taxon>Deinococcaceae</taxon>
        <taxon>Deinococcus</taxon>
    </lineage>
</organism>
<feature type="chain" id="PRO_5017005104" description="Fibronectin type-III domain-containing protein" evidence="1">
    <location>
        <begin position="25"/>
        <end position="375"/>
    </location>
</feature>
<dbReference type="Proteomes" id="UP000253744">
    <property type="component" value="Plasmid pDrdI"/>
</dbReference>
<evidence type="ECO:0008006" key="4">
    <source>
        <dbReference type="Google" id="ProtNLM"/>
    </source>
</evidence>
<keyword evidence="1" id="KW-0732">Signal</keyword>
<dbReference type="EMBL" id="CP031163">
    <property type="protein sequence ID" value="AXH00875.1"/>
    <property type="molecule type" value="Genomic_DNA"/>
</dbReference>
<evidence type="ECO:0000313" key="3">
    <source>
        <dbReference type="Proteomes" id="UP000253744"/>
    </source>
</evidence>
<dbReference type="InterPro" id="IPR013783">
    <property type="entry name" value="Ig-like_fold"/>
</dbReference>
<keyword evidence="2" id="KW-0614">Plasmid</keyword>
<feature type="signal peptide" evidence="1">
    <location>
        <begin position="1"/>
        <end position="24"/>
    </location>
</feature>
<protein>
    <recommendedName>
        <fullName evidence="4">Fibronectin type-III domain-containing protein</fullName>
    </recommendedName>
</protein>
<sequence>MQLRPWRLGLPLVLALTACGTRDAAPPRVTITTPAAGSTVSGTTAVVVDAADDSGVARVQVYARAAGSSHSGVLLGSASETPYVVSFATSTVPNGNALELYALATDKGGQTSTSIPVPFQAQNANAPRLNYFAAFTMPPKPAGTPQLLSVGAQRALPSHTPWQATTAPGVRTLSAAPPSTPVAGATYTAEWAWPTVSGATGYRVYLSQTDLAGPYTLQYAQTAAATGSQAYSKELADVRPGTTLYGAIRALTGPNLLESPLSNADSATFLGTQEVASPADGQTVADGRPILTWNPLAGAEGYLYFLYDKNPWDETAKQVWTNYPDSTASRSATYPSTRAALSSGTYYWWVAGVKFDAAGNAEAFSFSAPRKLVVP</sequence>
<evidence type="ECO:0000313" key="2">
    <source>
        <dbReference type="EMBL" id="AXH00875.1"/>
    </source>
</evidence>
<gene>
    <name evidence="2" type="ORF">DVJ83_17310</name>
</gene>
<name>A0A345IMF2_9DEIO</name>
<proteinExistence type="predicted"/>
<dbReference type="Pfam" id="PF17957">
    <property type="entry name" value="Big_7"/>
    <property type="match status" value="1"/>
</dbReference>
<dbReference type="RefSeq" id="WP_114673523.1">
    <property type="nucleotide sequence ID" value="NZ_CALTYN010000004.1"/>
</dbReference>
<reference evidence="2 3" key="1">
    <citation type="submission" date="2018-07" db="EMBL/GenBank/DDBJ databases">
        <title>Complete Genome and Methylome Analysis of Deinococcus wulumuqiensis NEB 479.</title>
        <authorList>
            <person name="Fomenkov A."/>
            <person name="Luyten Y."/>
            <person name="Vincze T."/>
            <person name="Anton B.P."/>
            <person name="Clark T."/>
            <person name="Roberts R.J."/>
            <person name="Morgan R.D."/>
        </authorList>
    </citation>
    <scope>NUCLEOTIDE SEQUENCE [LARGE SCALE GENOMIC DNA]</scope>
    <source>
        <strain evidence="2 3">NEB 479</strain>
        <plasmid evidence="3">Plasmid pdrdi</plasmid>
    </source>
</reference>
<dbReference type="Gene3D" id="2.60.40.10">
    <property type="entry name" value="Immunoglobulins"/>
    <property type="match status" value="3"/>
</dbReference>
<accession>A0A345IMF2</accession>
<dbReference type="PROSITE" id="PS51257">
    <property type="entry name" value="PROKAR_LIPOPROTEIN"/>
    <property type="match status" value="1"/>
</dbReference>
<evidence type="ECO:0000256" key="1">
    <source>
        <dbReference type="SAM" id="SignalP"/>
    </source>
</evidence>